<comment type="subcellular location">
    <subcellularLocation>
        <location evidence="1">Cytoplasm</location>
    </subcellularLocation>
</comment>
<feature type="domain" description="Glutaredoxin" evidence="5">
    <location>
        <begin position="54"/>
        <end position="97"/>
    </location>
</feature>
<dbReference type="GO" id="GO:0005737">
    <property type="term" value="C:cytoplasm"/>
    <property type="evidence" value="ECO:0007669"/>
    <property type="project" value="UniProtKB-SubCell"/>
</dbReference>
<dbReference type="PROSITE" id="PS51354">
    <property type="entry name" value="GLUTAREDOXIN_2"/>
    <property type="match status" value="1"/>
</dbReference>
<name>A0A9D4U997_ADICA</name>
<keyword evidence="4" id="KW-0676">Redox-active center</keyword>
<evidence type="ECO:0000313" key="6">
    <source>
        <dbReference type="EMBL" id="KAI5062716.1"/>
    </source>
</evidence>
<comment type="caution">
    <text evidence="6">The sequence shown here is derived from an EMBL/GenBank/DDBJ whole genome shotgun (WGS) entry which is preliminary data.</text>
</comment>
<gene>
    <name evidence="6" type="ORF">GOP47_0023255</name>
</gene>
<dbReference type="PANTHER" id="PTHR10168">
    <property type="entry name" value="GLUTAREDOXIN"/>
    <property type="match status" value="1"/>
</dbReference>
<protein>
    <recommendedName>
        <fullName evidence="5">Glutaredoxin domain-containing protein</fullName>
    </recommendedName>
</protein>
<evidence type="ECO:0000256" key="4">
    <source>
        <dbReference type="ARBA" id="ARBA00023284"/>
    </source>
</evidence>
<evidence type="ECO:0000256" key="1">
    <source>
        <dbReference type="ARBA" id="ARBA00004496"/>
    </source>
</evidence>
<comment type="similarity">
    <text evidence="2">Belongs to the glutaredoxin family. CC-type subfamily.</text>
</comment>
<keyword evidence="7" id="KW-1185">Reference proteome</keyword>
<organism evidence="6 7">
    <name type="scientific">Adiantum capillus-veneris</name>
    <name type="common">Maidenhair fern</name>
    <dbReference type="NCBI Taxonomy" id="13818"/>
    <lineage>
        <taxon>Eukaryota</taxon>
        <taxon>Viridiplantae</taxon>
        <taxon>Streptophyta</taxon>
        <taxon>Embryophyta</taxon>
        <taxon>Tracheophyta</taxon>
        <taxon>Polypodiopsida</taxon>
        <taxon>Polypodiidae</taxon>
        <taxon>Polypodiales</taxon>
        <taxon>Pteridineae</taxon>
        <taxon>Pteridaceae</taxon>
        <taxon>Vittarioideae</taxon>
        <taxon>Adiantum</taxon>
    </lineage>
</organism>
<dbReference type="InterPro" id="IPR036249">
    <property type="entry name" value="Thioredoxin-like_sf"/>
</dbReference>
<sequence>MHCSSESHIISASRSSNAHQSCISSSSGVDGGGLHCRSAGHGCKLERLAGESAVVVFTLSSCCMCHVVCKLLCSLGVSPAIHEIDDDEGLQEALISLIPLCNNSSDIGVHGELHSYPSSSSSSSASSSTSPSSSPSVNVPTVFVGGKLLGGLDKVMSAHINGSLIPLLKDAGALWL</sequence>
<evidence type="ECO:0000259" key="5">
    <source>
        <dbReference type="Pfam" id="PF00462"/>
    </source>
</evidence>
<dbReference type="Pfam" id="PF00462">
    <property type="entry name" value="Glutaredoxin"/>
    <property type="match status" value="1"/>
</dbReference>
<keyword evidence="3" id="KW-0963">Cytoplasm</keyword>
<evidence type="ECO:0000256" key="3">
    <source>
        <dbReference type="ARBA" id="ARBA00022490"/>
    </source>
</evidence>
<evidence type="ECO:0000313" key="7">
    <source>
        <dbReference type="Proteomes" id="UP000886520"/>
    </source>
</evidence>
<dbReference type="InterPro" id="IPR011905">
    <property type="entry name" value="GlrX-like_pln_2"/>
</dbReference>
<dbReference type="InterPro" id="IPR002109">
    <property type="entry name" value="Glutaredoxin"/>
</dbReference>
<dbReference type="SUPFAM" id="SSF52833">
    <property type="entry name" value="Thioredoxin-like"/>
    <property type="match status" value="1"/>
</dbReference>
<evidence type="ECO:0000256" key="2">
    <source>
        <dbReference type="ARBA" id="ARBA00007568"/>
    </source>
</evidence>
<reference evidence="6" key="1">
    <citation type="submission" date="2021-01" db="EMBL/GenBank/DDBJ databases">
        <title>Adiantum capillus-veneris genome.</title>
        <authorList>
            <person name="Fang Y."/>
            <person name="Liao Q."/>
        </authorList>
    </citation>
    <scope>NUCLEOTIDE SEQUENCE</scope>
    <source>
        <strain evidence="6">H3</strain>
        <tissue evidence="6">Leaf</tissue>
    </source>
</reference>
<dbReference type="Gene3D" id="3.40.30.10">
    <property type="entry name" value="Glutaredoxin"/>
    <property type="match status" value="1"/>
</dbReference>
<accession>A0A9D4U997</accession>
<dbReference type="OrthoDB" id="1929732at2759"/>
<dbReference type="AlphaFoldDB" id="A0A9D4U997"/>
<dbReference type="EMBL" id="JABFUD020000022">
    <property type="protein sequence ID" value="KAI5062716.1"/>
    <property type="molecule type" value="Genomic_DNA"/>
</dbReference>
<proteinExistence type="inferred from homology"/>
<dbReference type="Proteomes" id="UP000886520">
    <property type="component" value="Chromosome 22"/>
</dbReference>